<keyword evidence="5 7" id="KW-0472">Membrane</keyword>
<name>A0A7S3PU27_9STRA</name>
<dbReference type="InterPro" id="IPR013657">
    <property type="entry name" value="SCL35B1-4/HUT1"/>
</dbReference>
<evidence type="ECO:0000313" key="8">
    <source>
        <dbReference type="EMBL" id="CAE0455609.1"/>
    </source>
</evidence>
<dbReference type="EMBL" id="HBIO01000614">
    <property type="protein sequence ID" value="CAE0455609.1"/>
    <property type="molecule type" value="Transcribed_RNA"/>
</dbReference>
<dbReference type="AlphaFoldDB" id="A0A7S3PU27"/>
<feature type="compositionally biased region" description="Basic and acidic residues" evidence="6">
    <location>
        <begin position="51"/>
        <end position="62"/>
    </location>
</feature>
<dbReference type="SUPFAM" id="SSF103481">
    <property type="entry name" value="Multidrug resistance efflux transporter EmrE"/>
    <property type="match status" value="1"/>
</dbReference>
<evidence type="ECO:0000256" key="7">
    <source>
        <dbReference type="SAM" id="Phobius"/>
    </source>
</evidence>
<sequence length="483" mass="54099">MSNEKKKMRSMRGNTLTGGIATNCRQHIEENSPRHRQAIKENSPRAPSNQKDFRSKNDKNPWAKELGNPSEHIPSKAYTTSKQNGYIPSAASIASDQNGDSLKLIFCAIGIYSAYLVHGSLQEDIFTYRSTVVSSPSFKSVWFIQVVEAFTNTTLAFFCHRISSRGKETNTEKKYRVHFFSSGASQVFSKAFTSLSLTNGLSFPVAIMAKSAKMAPVMMGQLLLGGSTYCSREYCQVVAIIVGTSMMGLSKNSNRSYKDPFSTVGLYFIILSLIMDGMTAGIQKRIKHESRTNEQTVTGYEFMMRTNLSMGVIAISVAMVNGDLANGFNYCRDDPVICNLIIKFLACSAIGQLFIFYTIAHFDPLVCSTITTSRKLVSVFLSILLKGHILNRQGYFGICLAFSGILSELRYKYYRRFKKTKVGNAAEMLVQNFHPDGSMCKSGILNILRSKYYHRYYYEKIKLGDNLENPNQDFQSDDSNVIV</sequence>
<evidence type="ECO:0000256" key="1">
    <source>
        <dbReference type="ARBA" id="ARBA00004141"/>
    </source>
</evidence>
<dbReference type="PANTHER" id="PTHR10778:SF18">
    <property type="entry name" value="SUGAR PHOSPHATE TRANSPORTER DOMAIN-CONTAINING PROTEIN"/>
    <property type="match status" value="1"/>
</dbReference>
<feature type="transmembrane region" description="Helical" evidence="7">
    <location>
        <begin position="340"/>
        <end position="360"/>
    </location>
</feature>
<feature type="transmembrane region" description="Helical" evidence="7">
    <location>
        <begin position="264"/>
        <end position="282"/>
    </location>
</feature>
<keyword evidence="4 7" id="KW-1133">Transmembrane helix</keyword>
<keyword evidence="3 7" id="KW-0812">Transmembrane</keyword>
<evidence type="ECO:0000256" key="2">
    <source>
        <dbReference type="ARBA" id="ARBA00022448"/>
    </source>
</evidence>
<evidence type="ECO:0000256" key="4">
    <source>
        <dbReference type="ARBA" id="ARBA00022989"/>
    </source>
</evidence>
<evidence type="ECO:0000256" key="3">
    <source>
        <dbReference type="ARBA" id="ARBA00022692"/>
    </source>
</evidence>
<feature type="transmembrane region" description="Helical" evidence="7">
    <location>
        <begin position="395"/>
        <end position="411"/>
    </location>
</feature>
<dbReference type="GO" id="GO:0005789">
    <property type="term" value="C:endoplasmic reticulum membrane"/>
    <property type="evidence" value="ECO:0007669"/>
    <property type="project" value="TreeGrafter"/>
</dbReference>
<comment type="subcellular location">
    <subcellularLocation>
        <location evidence="1">Membrane</location>
        <topology evidence="1">Multi-pass membrane protein</topology>
    </subcellularLocation>
</comment>
<dbReference type="GO" id="GO:0000139">
    <property type="term" value="C:Golgi membrane"/>
    <property type="evidence" value="ECO:0007669"/>
    <property type="project" value="TreeGrafter"/>
</dbReference>
<protein>
    <recommendedName>
        <fullName evidence="9">Sugar phosphate transporter domain-containing protein</fullName>
    </recommendedName>
</protein>
<feature type="region of interest" description="Disordered" evidence="6">
    <location>
        <begin position="1"/>
        <end position="77"/>
    </location>
</feature>
<dbReference type="PANTHER" id="PTHR10778">
    <property type="entry name" value="SOLUTE CARRIER FAMILY 35 MEMBER B"/>
    <property type="match status" value="1"/>
</dbReference>
<proteinExistence type="predicted"/>
<evidence type="ECO:0008006" key="9">
    <source>
        <dbReference type="Google" id="ProtNLM"/>
    </source>
</evidence>
<dbReference type="GO" id="GO:0005459">
    <property type="term" value="F:UDP-galactose transmembrane transporter activity"/>
    <property type="evidence" value="ECO:0007669"/>
    <property type="project" value="TreeGrafter"/>
</dbReference>
<keyword evidence="2" id="KW-0813">Transport</keyword>
<dbReference type="Pfam" id="PF08449">
    <property type="entry name" value="UAA"/>
    <property type="match status" value="1"/>
</dbReference>
<evidence type="ECO:0000256" key="5">
    <source>
        <dbReference type="ARBA" id="ARBA00023136"/>
    </source>
</evidence>
<dbReference type="GO" id="GO:0005460">
    <property type="term" value="F:UDP-glucose transmembrane transporter activity"/>
    <property type="evidence" value="ECO:0007669"/>
    <property type="project" value="TreeGrafter"/>
</dbReference>
<feature type="compositionally biased region" description="Basic and acidic residues" evidence="6">
    <location>
        <begin position="26"/>
        <end position="43"/>
    </location>
</feature>
<reference evidence="8" key="1">
    <citation type="submission" date="2021-01" db="EMBL/GenBank/DDBJ databases">
        <authorList>
            <person name="Corre E."/>
            <person name="Pelletier E."/>
            <person name="Niang G."/>
            <person name="Scheremetjew M."/>
            <person name="Finn R."/>
            <person name="Kale V."/>
            <person name="Holt S."/>
            <person name="Cochrane G."/>
            <person name="Meng A."/>
            <person name="Brown T."/>
            <person name="Cohen L."/>
        </authorList>
    </citation>
    <scope>NUCLEOTIDE SEQUENCE</scope>
    <source>
        <strain evidence="8">MM31A-1</strain>
    </source>
</reference>
<gene>
    <name evidence="8" type="ORF">CDEB00056_LOCUS450</name>
</gene>
<feature type="transmembrane region" description="Helical" evidence="7">
    <location>
        <begin position="302"/>
        <end position="320"/>
    </location>
</feature>
<accession>A0A7S3PU27</accession>
<feature type="compositionally biased region" description="Basic residues" evidence="6">
    <location>
        <begin position="1"/>
        <end position="10"/>
    </location>
</feature>
<dbReference type="InterPro" id="IPR037185">
    <property type="entry name" value="EmrE-like"/>
</dbReference>
<evidence type="ECO:0000256" key="6">
    <source>
        <dbReference type="SAM" id="MobiDB-lite"/>
    </source>
</evidence>
<organism evidence="8">
    <name type="scientific">Chaetoceros debilis</name>
    <dbReference type="NCBI Taxonomy" id="122233"/>
    <lineage>
        <taxon>Eukaryota</taxon>
        <taxon>Sar</taxon>
        <taxon>Stramenopiles</taxon>
        <taxon>Ochrophyta</taxon>
        <taxon>Bacillariophyta</taxon>
        <taxon>Coscinodiscophyceae</taxon>
        <taxon>Chaetocerotophycidae</taxon>
        <taxon>Chaetocerotales</taxon>
        <taxon>Chaetocerotaceae</taxon>
        <taxon>Chaetoceros</taxon>
    </lineage>
</organism>